<dbReference type="InterPro" id="IPR000086">
    <property type="entry name" value="NUDIX_hydrolase_dom"/>
</dbReference>
<dbReference type="InterPro" id="IPR020084">
    <property type="entry name" value="NUDIX_hydrolase_CS"/>
</dbReference>
<dbReference type="Pfam" id="PF00293">
    <property type="entry name" value="NUDIX"/>
    <property type="match status" value="1"/>
</dbReference>
<dbReference type="Proteomes" id="UP001500740">
    <property type="component" value="Unassembled WGS sequence"/>
</dbReference>
<evidence type="ECO:0000256" key="2">
    <source>
        <dbReference type="ARBA" id="ARBA00022801"/>
    </source>
</evidence>
<evidence type="ECO:0000256" key="1">
    <source>
        <dbReference type="ARBA" id="ARBA00005582"/>
    </source>
</evidence>
<gene>
    <name evidence="5" type="primary">mutTA</name>
    <name evidence="5" type="ORF">GCM10008935_21040</name>
</gene>
<accession>A0ABN1A193</accession>
<dbReference type="SUPFAM" id="SSF55811">
    <property type="entry name" value="Nudix"/>
    <property type="match status" value="1"/>
</dbReference>
<proteinExistence type="inferred from homology"/>
<comment type="caution">
    <text evidence="5">The sequence shown here is derived from an EMBL/GenBank/DDBJ whole genome shotgun (WGS) entry which is preliminary data.</text>
</comment>
<dbReference type="EMBL" id="BAAACZ010000017">
    <property type="protein sequence ID" value="GAA0465034.1"/>
    <property type="molecule type" value="Genomic_DNA"/>
</dbReference>
<dbReference type="InterPro" id="IPR014078">
    <property type="entry name" value="Nudix_YtkD"/>
</dbReference>
<dbReference type="CDD" id="cd04665">
    <property type="entry name" value="NUDIX_RppH"/>
    <property type="match status" value="1"/>
</dbReference>
<dbReference type="NCBIfam" id="TIGR02705">
    <property type="entry name" value="nudix_YtkD"/>
    <property type="match status" value="1"/>
</dbReference>
<evidence type="ECO:0000313" key="6">
    <source>
        <dbReference type="Proteomes" id="UP001500740"/>
    </source>
</evidence>
<organism evidence="5 6">
    <name type="scientific">Alkalibacillus silvisoli</name>
    <dbReference type="NCBI Taxonomy" id="392823"/>
    <lineage>
        <taxon>Bacteria</taxon>
        <taxon>Bacillati</taxon>
        <taxon>Bacillota</taxon>
        <taxon>Bacilli</taxon>
        <taxon>Bacillales</taxon>
        <taxon>Bacillaceae</taxon>
        <taxon>Alkalibacillus</taxon>
    </lineage>
</organism>
<dbReference type="PRINTS" id="PR00502">
    <property type="entry name" value="NUDIXFAMILY"/>
</dbReference>
<evidence type="ECO:0000313" key="5">
    <source>
        <dbReference type="EMBL" id="GAA0465034.1"/>
    </source>
</evidence>
<protein>
    <submittedName>
        <fullName evidence="5">Antimutator 8-oxo-(dGTP/GTP)ase</fullName>
    </submittedName>
</protein>
<comment type="similarity">
    <text evidence="1 3">Belongs to the Nudix hydrolase family.</text>
</comment>
<dbReference type="InterPro" id="IPR015797">
    <property type="entry name" value="NUDIX_hydrolase-like_dom_sf"/>
</dbReference>
<feature type="domain" description="Nudix hydrolase" evidence="4">
    <location>
        <begin position="13"/>
        <end position="165"/>
    </location>
</feature>
<dbReference type="Gene3D" id="3.90.79.10">
    <property type="entry name" value="Nucleoside Triphosphate Pyrophosphohydrolase"/>
    <property type="match status" value="1"/>
</dbReference>
<dbReference type="PROSITE" id="PS51462">
    <property type="entry name" value="NUDIX"/>
    <property type="match status" value="1"/>
</dbReference>
<reference evidence="5 6" key="1">
    <citation type="journal article" date="2019" name="Int. J. Syst. Evol. Microbiol.">
        <title>The Global Catalogue of Microorganisms (GCM) 10K type strain sequencing project: providing services to taxonomists for standard genome sequencing and annotation.</title>
        <authorList>
            <consortium name="The Broad Institute Genomics Platform"/>
            <consortium name="The Broad Institute Genome Sequencing Center for Infectious Disease"/>
            <person name="Wu L."/>
            <person name="Ma J."/>
        </authorList>
    </citation>
    <scope>NUCLEOTIDE SEQUENCE [LARGE SCALE GENOMIC DNA]</scope>
    <source>
        <strain evidence="5 6">JCM 14193</strain>
    </source>
</reference>
<evidence type="ECO:0000259" key="4">
    <source>
        <dbReference type="PROSITE" id="PS51462"/>
    </source>
</evidence>
<dbReference type="PROSITE" id="PS00893">
    <property type="entry name" value="NUDIX_BOX"/>
    <property type="match status" value="1"/>
</dbReference>
<dbReference type="InterPro" id="IPR020476">
    <property type="entry name" value="Nudix_hydrolase"/>
</dbReference>
<keyword evidence="6" id="KW-1185">Reference proteome</keyword>
<dbReference type="PANTHER" id="PTHR43736:SF1">
    <property type="entry name" value="DIHYDRONEOPTERIN TRIPHOSPHATE DIPHOSPHATASE"/>
    <property type="match status" value="1"/>
</dbReference>
<keyword evidence="2 3" id="KW-0378">Hydrolase</keyword>
<dbReference type="PANTHER" id="PTHR43736">
    <property type="entry name" value="ADP-RIBOSE PYROPHOSPHATASE"/>
    <property type="match status" value="1"/>
</dbReference>
<name>A0ABN1A193_9BACI</name>
<evidence type="ECO:0000256" key="3">
    <source>
        <dbReference type="RuleBase" id="RU003476"/>
    </source>
</evidence>
<sequence length="165" mass="19443">MIKERVRVEVFKDYYHNTVKFVMNKQYFSEHPKHVWIIAKYNDQWLLTQHKNRGIEFPGGKVELNESPEEAAKREVYEETGGLVEQLDFIGQYYVDGKGGDIVKNVYFAQVSHLEEKSHYYETEGPVLLDLIPEDVKSDSNYSFMMKDQVLKIAVQEVEKRSMRN</sequence>